<dbReference type="GO" id="GO:0016020">
    <property type="term" value="C:membrane"/>
    <property type="evidence" value="ECO:0007669"/>
    <property type="project" value="TreeGrafter"/>
</dbReference>
<dbReference type="PANTHER" id="PTHR10174">
    <property type="entry name" value="ALPHA-TOCOPHEROL TRANSFER PROTEIN-RELATED"/>
    <property type="match status" value="1"/>
</dbReference>
<dbReference type="Proteomes" id="UP000494165">
    <property type="component" value="Unassembled WGS sequence"/>
</dbReference>
<dbReference type="PANTHER" id="PTHR10174:SF224">
    <property type="entry name" value="RETINOL-BINDING PROTEIN PINTA"/>
    <property type="match status" value="1"/>
</dbReference>
<accession>A0A8S1BYQ1</accession>
<evidence type="ECO:0000313" key="3">
    <source>
        <dbReference type="Proteomes" id="UP000494165"/>
    </source>
</evidence>
<gene>
    <name evidence="2" type="ORF">CLODIP_2_CD03248</name>
</gene>
<dbReference type="InterPro" id="IPR036865">
    <property type="entry name" value="CRAL-TRIO_dom_sf"/>
</dbReference>
<dbReference type="InterPro" id="IPR036273">
    <property type="entry name" value="CRAL/TRIO_N_dom_sf"/>
</dbReference>
<proteinExistence type="predicted"/>
<dbReference type="InterPro" id="IPR001251">
    <property type="entry name" value="CRAL-TRIO_dom"/>
</dbReference>
<feature type="domain" description="CRAL-TRIO" evidence="1">
    <location>
        <begin position="155"/>
        <end position="251"/>
    </location>
</feature>
<dbReference type="GO" id="GO:1902936">
    <property type="term" value="F:phosphatidylinositol bisphosphate binding"/>
    <property type="evidence" value="ECO:0007669"/>
    <property type="project" value="TreeGrafter"/>
</dbReference>
<dbReference type="CDD" id="cd00170">
    <property type="entry name" value="SEC14"/>
    <property type="match status" value="1"/>
</dbReference>
<dbReference type="EMBL" id="CADEPI010000004">
    <property type="protein sequence ID" value="CAB3360781.1"/>
    <property type="molecule type" value="Genomic_DNA"/>
</dbReference>
<dbReference type="Gene3D" id="1.20.5.1200">
    <property type="entry name" value="Alpha-tocopherol transfer"/>
    <property type="match status" value="1"/>
</dbReference>
<comment type="caution">
    <text evidence="2">The sequence shown here is derived from an EMBL/GenBank/DDBJ whole genome shotgun (WGS) entry which is preliminary data.</text>
</comment>
<dbReference type="SUPFAM" id="SSF46938">
    <property type="entry name" value="CRAL/TRIO N-terminal domain"/>
    <property type="match status" value="1"/>
</dbReference>
<organism evidence="2 3">
    <name type="scientific">Cloeon dipterum</name>
    <dbReference type="NCBI Taxonomy" id="197152"/>
    <lineage>
        <taxon>Eukaryota</taxon>
        <taxon>Metazoa</taxon>
        <taxon>Ecdysozoa</taxon>
        <taxon>Arthropoda</taxon>
        <taxon>Hexapoda</taxon>
        <taxon>Insecta</taxon>
        <taxon>Pterygota</taxon>
        <taxon>Palaeoptera</taxon>
        <taxon>Ephemeroptera</taxon>
        <taxon>Pisciforma</taxon>
        <taxon>Baetidae</taxon>
        <taxon>Cloeon</taxon>
    </lineage>
</organism>
<dbReference type="SUPFAM" id="SSF52087">
    <property type="entry name" value="CRAL/TRIO domain"/>
    <property type="match status" value="1"/>
</dbReference>
<dbReference type="SMART" id="SM00516">
    <property type="entry name" value="SEC14"/>
    <property type="match status" value="1"/>
</dbReference>
<evidence type="ECO:0000259" key="1">
    <source>
        <dbReference type="PROSITE" id="PS50191"/>
    </source>
</evidence>
<dbReference type="AlphaFoldDB" id="A0A8S1BYQ1"/>
<protein>
    <recommendedName>
        <fullName evidence="1">CRAL-TRIO domain-containing protein</fullName>
    </recommendedName>
</protein>
<keyword evidence="3" id="KW-1185">Reference proteome</keyword>
<reference evidence="2 3" key="1">
    <citation type="submission" date="2020-04" db="EMBL/GenBank/DDBJ databases">
        <authorList>
            <person name="Alioto T."/>
            <person name="Alioto T."/>
            <person name="Gomez Garrido J."/>
        </authorList>
    </citation>
    <scope>NUCLEOTIDE SEQUENCE [LARGE SCALE GENOMIC DNA]</scope>
</reference>
<dbReference type="PROSITE" id="PS50191">
    <property type="entry name" value="CRAL_TRIO"/>
    <property type="match status" value="1"/>
</dbReference>
<dbReference type="Gene3D" id="3.40.525.10">
    <property type="entry name" value="CRAL-TRIO lipid binding domain"/>
    <property type="match status" value="1"/>
</dbReference>
<dbReference type="OrthoDB" id="6682367at2759"/>
<dbReference type="PRINTS" id="PR00180">
    <property type="entry name" value="CRETINALDHBP"/>
</dbReference>
<sequence>MTLVLPAGDMLKKIQSDLNLTEGREQEDLSKLKEWLVLQPHLPKIDDDRLLAGFLYGSKNSMERCKKVIDLHYTVRGAAPEFFKNRDPKNADMQSCLESVYIVPMPKLTAEGARVTIHGLQDPAKSQFNASECMKLVFLTGDIRLREDICSGDVLIYDLSGSSLSHLAQLTLPLVRKFMICGQSAYPVRLREVHLVNAPSFLDKILALFKPLMKDKLADRIHIHADVAALQKFLSKDVLPKEYGGDAGEMKELHASWRTKLESYRDWFISQESVLVDEAKRPGGKPVTQDDLFGLDGSFRQLAVD</sequence>
<evidence type="ECO:0000313" key="2">
    <source>
        <dbReference type="EMBL" id="CAB3360781.1"/>
    </source>
</evidence>
<name>A0A8S1BYQ1_9INSE</name>
<dbReference type="Pfam" id="PF00650">
    <property type="entry name" value="CRAL_TRIO"/>
    <property type="match status" value="1"/>
</dbReference>